<dbReference type="AlphaFoldDB" id="A0A9P1MXH7"/>
<feature type="compositionally biased region" description="Basic residues" evidence="1">
    <location>
        <begin position="332"/>
        <end position="350"/>
    </location>
</feature>
<feature type="compositionally biased region" description="Basic and acidic residues" evidence="1">
    <location>
        <begin position="285"/>
        <end position="294"/>
    </location>
</feature>
<feature type="compositionally biased region" description="Basic and acidic residues" evidence="1">
    <location>
        <begin position="135"/>
        <end position="146"/>
    </location>
</feature>
<feature type="compositionally biased region" description="Basic and acidic residues" evidence="1">
    <location>
        <begin position="209"/>
        <end position="235"/>
    </location>
</feature>
<evidence type="ECO:0000313" key="3">
    <source>
        <dbReference type="Proteomes" id="UP001152747"/>
    </source>
</evidence>
<proteinExistence type="predicted"/>
<comment type="caution">
    <text evidence="2">The sequence shown here is derived from an EMBL/GenBank/DDBJ whole genome shotgun (WGS) entry which is preliminary data.</text>
</comment>
<gene>
    <name evidence="2" type="ORF">CAMP_LOCUS6526</name>
</gene>
<keyword evidence="3" id="KW-1185">Reference proteome</keyword>
<evidence type="ECO:0000256" key="1">
    <source>
        <dbReference type="SAM" id="MobiDB-lite"/>
    </source>
</evidence>
<dbReference type="OrthoDB" id="5875663at2759"/>
<sequence length="437" mass="48579">MRSSSNLSSSALNYLESLEKSSKALRGKRRESISELISKVRRQTSLSRGNSDDFDGLNDSFNSSESRGEKLLILSSTSSSESTESDSEATQIQRILPRGTPGNKPARKSLDELRELRNSIDQSLIPDVSGPPKKVGTEKSGVEKKSTSTVPSSSSSFSFLTSSVPPSRSSPTVTQTSTVLPKKSPFKKQIESESSDAESIIFDEVFEEPEVKAPPKVRPETRPEVRPKPKPKPESSSESESSESESEDEDSGTSGSSESESESESQSKTSKSESESFESESSETTIRELSESPKKPGPKLESPKNLQSEKSESPKRARKKSRSPKKPETPKQARKKSEKPRKSRKSKASKPRSPEFSETESEDYPAASCSTNLHQLMSTVISDHLKMIGDFNRIEWESCQEWKKILENFEKSSENCANSQNLRKIVERRLKNRVFYE</sequence>
<organism evidence="2 3">
    <name type="scientific">Caenorhabditis angaria</name>
    <dbReference type="NCBI Taxonomy" id="860376"/>
    <lineage>
        <taxon>Eukaryota</taxon>
        <taxon>Metazoa</taxon>
        <taxon>Ecdysozoa</taxon>
        <taxon>Nematoda</taxon>
        <taxon>Chromadorea</taxon>
        <taxon>Rhabditida</taxon>
        <taxon>Rhabditina</taxon>
        <taxon>Rhabditomorpha</taxon>
        <taxon>Rhabditoidea</taxon>
        <taxon>Rhabditidae</taxon>
        <taxon>Peloderinae</taxon>
        <taxon>Caenorhabditis</taxon>
    </lineage>
</organism>
<evidence type="ECO:0000313" key="2">
    <source>
        <dbReference type="EMBL" id="CAI5443889.1"/>
    </source>
</evidence>
<dbReference type="Proteomes" id="UP001152747">
    <property type="component" value="Unassembled WGS sequence"/>
</dbReference>
<feature type="compositionally biased region" description="Low complexity" evidence="1">
    <location>
        <begin position="147"/>
        <end position="179"/>
    </location>
</feature>
<feature type="region of interest" description="Disordered" evidence="1">
    <location>
        <begin position="41"/>
        <end position="367"/>
    </location>
</feature>
<protein>
    <submittedName>
        <fullName evidence="2">Uncharacterized protein</fullName>
    </submittedName>
</protein>
<feature type="compositionally biased region" description="Basic and acidic residues" evidence="1">
    <location>
        <begin position="108"/>
        <end position="118"/>
    </location>
</feature>
<feature type="compositionally biased region" description="Acidic residues" evidence="1">
    <location>
        <begin position="240"/>
        <end position="251"/>
    </location>
</feature>
<dbReference type="EMBL" id="CANHGI010000002">
    <property type="protein sequence ID" value="CAI5443889.1"/>
    <property type="molecule type" value="Genomic_DNA"/>
</dbReference>
<accession>A0A9P1MXH7</accession>
<feature type="compositionally biased region" description="Low complexity" evidence="1">
    <location>
        <begin position="252"/>
        <end position="269"/>
    </location>
</feature>
<name>A0A9P1MXH7_9PELO</name>
<reference evidence="2" key="1">
    <citation type="submission" date="2022-11" db="EMBL/GenBank/DDBJ databases">
        <authorList>
            <person name="Kikuchi T."/>
        </authorList>
    </citation>
    <scope>NUCLEOTIDE SEQUENCE</scope>
    <source>
        <strain evidence="2">PS1010</strain>
    </source>
</reference>